<keyword evidence="1" id="KW-0449">Lipoprotein</keyword>
<dbReference type="Gene3D" id="1.25.40.390">
    <property type="match status" value="1"/>
</dbReference>
<evidence type="ECO:0000313" key="2">
    <source>
        <dbReference type="Proteomes" id="UP000324611"/>
    </source>
</evidence>
<evidence type="ECO:0000313" key="1">
    <source>
        <dbReference type="EMBL" id="KAA2242951.1"/>
    </source>
</evidence>
<dbReference type="InterPro" id="IPR041662">
    <property type="entry name" value="SusD-like_2"/>
</dbReference>
<dbReference type="EMBL" id="VUOC01000002">
    <property type="protein sequence ID" value="KAA2242951.1"/>
    <property type="molecule type" value="Genomic_DNA"/>
</dbReference>
<dbReference type="AlphaFoldDB" id="A0A5B2VUM7"/>
<reference evidence="1 2" key="1">
    <citation type="submission" date="2019-09" db="EMBL/GenBank/DDBJ databases">
        <title>Chitinophaga ginsengihumi sp. nov., isolated from soil of ginseng rhizosphere.</title>
        <authorList>
            <person name="Lee J."/>
        </authorList>
    </citation>
    <scope>NUCLEOTIDE SEQUENCE [LARGE SCALE GENOMIC DNA]</scope>
    <source>
        <strain evidence="1 2">BN140078</strain>
    </source>
</reference>
<dbReference type="SUPFAM" id="SSF48452">
    <property type="entry name" value="TPR-like"/>
    <property type="match status" value="1"/>
</dbReference>
<accession>A0A5B2VUM7</accession>
<keyword evidence="2" id="KW-1185">Reference proteome</keyword>
<dbReference type="InterPro" id="IPR011990">
    <property type="entry name" value="TPR-like_helical_dom_sf"/>
</dbReference>
<dbReference type="PROSITE" id="PS51257">
    <property type="entry name" value="PROKAR_LIPOPROTEIN"/>
    <property type="match status" value="1"/>
</dbReference>
<comment type="caution">
    <text evidence="1">The sequence shown here is derived from an EMBL/GenBank/DDBJ whole genome shotgun (WGS) entry which is preliminary data.</text>
</comment>
<protein>
    <submittedName>
        <fullName evidence="1">SusD/RagB family nutrient-binding outer membrane lipoprotein</fullName>
    </submittedName>
</protein>
<name>A0A5B2VUM7_9BACT</name>
<reference evidence="1 2" key="2">
    <citation type="submission" date="2019-09" db="EMBL/GenBank/DDBJ databases">
        <authorList>
            <person name="Jin C."/>
        </authorList>
    </citation>
    <scope>NUCLEOTIDE SEQUENCE [LARGE SCALE GENOMIC DNA]</scope>
    <source>
        <strain evidence="1 2">BN140078</strain>
    </source>
</reference>
<gene>
    <name evidence="1" type="ORF">F0L74_10525</name>
</gene>
<proteinExistence type="predicted"/>
<organism evidence="1 2">
    <name type="scientific">Chitinophaga agrisoli</name>
    <dbReference type="NCBI Taxonomy" id="2607653"/>
    <lineage>
        <taxon>Bacteria</taxon>
        <taxon>Pseudomonadati</taxon>
        <taxon>Bacteroidota</taxon>
        <taxon>Chitinophagia</taxon>
        <taxon>Chitinophagales</taxon>
        <taxon>Chitinophagaceae</taxon>
        <taxon>Chitinophaga</taxon>
    </lineage>
</organism>
<sequence length="578" mass="65904">MKKLLLYIIIAATGISACKKDLEDRYYNQDQLRGGTSDIVPGLFTQLITTNKIFVQDYGEWFYLLSGGTSITGYEQVTNRYISYRYDWFSTYNDLTSGNGFDDYPITSQAYFESSYTRLKNWETIKGELDKRSGQDKQDAELYFKLATLVKLYQSAKLVDLFNSIPYFNAFEGGSGSTDHYFPAYDNPKEIYTSIIADLGELVNTLGAAYDQTSELGKSTFRTQDVAFKGDINKWIAFANATRLKLLVRISGVDEAYAKPLITETLTKPLPTQDLTWQLWYKIDPTGGGFWLRGLYETTYAAFIPNIIMKRMNYGDLTYNEGIDDPRLPVLALPTKYNDYRGISYNIDAQTPIYDGGDTYYPYADDITSSLGQNAKSMYNHATFQQNANMPVYMFSLAELDLLLAEIAQKGLAATGKTAGEHIKDAVVHSVDFWYMINQLSVYERGTADSVLYPAKPAANVISAWGDKISAKFNTAADLDGKMEILMQQKYIHLNLLHPYELWAELRRTRHPKLEPFTWRGSVWKPMPERVRYPTAEQSANPDNFQKVADQNNLTTPIFWVPTALRSVVPYWNDYNYE</sequence>
<dbReference type="Proteomes" id="UP000324611">
    <property type="component" value="Unassembled WGS sequence"/>
</dbReference>
<dbReference type="Pfam" id="PF12771">
    <property type="entry name" value="SusD-like_2"/>
    <property type="match status" value="1"/>
</dbReference>
<dbReference type="RefSeq" id="WP_149837826.1">
    <property type="nucleotide sequence ID" value="NZ_VUOC01000002.1"/>
</dbReference>